<dbReference type="Proteomes" id="UP000000819">
    <property type="component" value="Chromosome XI"/>
</dbReference>
<keyword evidence="2" id="KW-1185">Reference proteome</keyword>
<gene>
    <name evidence="1" type="ordered locus">ECU11_1725</name>
</gene>
<sequence>MLTRITLDKMNERYAGAYYSPKPSELPAPEAVATIPLTFRINKKSLRCSNYDTNNS</sequence>
<evidence type="ECO:0000313" key="2">
    <source>
        <dbReference type="Proteomes" id="UP000000819"/>
    </source>
</evidence>
<dbReference type="EMBL" id="AL590450">
    <property type="protein sequence ID" value="SKD10714.1"/>
    <property type="molecule type" value="Genomic_DNA"/>
</dbReference>
<dbReference type="OrthoDB" id="10409938at2759"/>
<dbReference type="RefSeq" id="NP_001402599.1">
    <property type="nucleotide sequence ID" value="NM_001415293.1"/>
</dbReference>
<evidence type="ECO:0000313" key="1">
    <source>
        <dbReference type="EMBL" id="SKD10714.1"/>
    </source>
</evidence>
<organism evidence="1 2">
    <name type="scientific">Encephalitozoon cuniculi (strain GB-M1)</name>
    <name type="common">Microsporidian parasite</name>
    <dbReference type="NCBI Taxonomy" id="284813"/>
    <lineage>
        <taxon>Eukaryota</taxon>
        <taxon>Fungi</taxon>
        <taxon>Fungi incertae sedis</taxon>
        <taxon>Microsporidia</taxon>
        <taxon>Unikaryonidae</taxon>
        <taxon>Encephalitozoon</taxon>
    </lineage>
</organism>
<protein>
    <submittedName>
        <fullName evidence="1">ECU11_1725 protein</fullName>
    </submittedName>
</protein>
<dbReference type="GeneID" id="77136442"/>
<reference evidence="1 2" key="2">
    <citation type="journal article" date="2009" name="BMC Genomics">
        <title>Identification of transcriptional signals in Encephalitozoon cuniculi widespread among Microsporidia phylum: support for accurate structural genome annotation.</title>
        <authorList>
            <person name="Peyretaillade E."/>
            <person name="Goncalves O."/>
            <person name="Terrat S."/>
            <person name="Dugat-Bony E."/>
            <person name="Wincker P."/>
            <person name="Cornman R.S."/>
            <person name="Evans J.D."/>
            <person name="Delbac F."/>
            <person name="Peyret P."/>
        </authorList>
    </citation>
    <scope>NUCLEOTIDE SEQUENCE [LARGE SCALE GENOMIC DNA]</scope>
    <source>
        <strain evidence="1 2">GB-M1</strain>
    </source>
</reference>
<dbReference type="KEGG" id="ecu:ECU11_1725"/>
<name>A0A1T5PD80_ENCCU</name>
<reference evidence="1 2" key="1">
    <citation type="journal article" date="2001" name="Nature">
        <title>Genome sequence and gene compaction of the eukaryote parasite Encephalitozoon cuniculi.</title>
        <authorList>
            <person name="Katinka M.D."/>
            <person name="Duprat S."/>
            <person name="Cornillot E."/>
            <person name="Metenier G."/>
            <person name="Thomarat F."/>
            <person name="Prensier G."/>
            <person name="Barbe V."/>
            <person name="Peyretaillade E."/>
            <person name="Brottier P."/>
            <person name="Wincker P."/>
            <person name="Delbac F."/>
            <person name="El Alaoui H."/>
            <person name="Peyret P."/>
            <person name="Saurin W."/>
            <person name="Gouy M."/>
            <person name="Weissenbach J."/>
            <person name="Vivares C.P."/>
        </authorList>
    </citation>
    <scope>NUCLEOTIDE SEQUENCE [LARGE SCALE GENOMIC DNA]</scope>
    <source>
        <strain evidence="1 2">GB-M1</strain>
    </source>
</reference>
<accession>A0A1T5PD80</accession>
<proteinExistence type="predicted"/>
<dbReference type="AlphaFoldDB" id="A0A1T5PD80"/>
<dbReference type="InParanoid" id="A0A1T5PD80"/>